<evidence type="ECO:0000313" key="12">
    <source>
        <dbReference type="Proteomes" id="UP000053317"/>
    </source>
</evidence>
<keyword evidence="12" id="KW-1185">Reference proteome</keyword>
<evidence type="ECO:0000259" key="10">
    <source>
        <dbReference type="Pfam" id="PF00248"/>
    </source>
</evidence>
<dbReference type="SUPFAM" id="SSF51430">
    <property type="entry name" value="NAD(P)-linked oxidoreductase"/>
    <property type="match status" value="1"/>
</dbReference>
<dbReference type="PROSITE" id="PS00063">
    <property type="entry name" value="ALDOKETO_REDUCTASE_3"/>
    <property type="match status" value="1"/>
</dbReference>
<name>A0A0G2HD97_PHACM</name>
<dbReference type="Proteomes" id="UP000053317">
    <property type="component" value="Unassembled WGS sequence"/>
</dbReference>
<keyword evidence="3" id="KW-0560">Oxidoreductase</keyword>
<dbReference type="InterPro" id="IPR020471">
    <property type="entry name" value="AKR"/>
</dbReference>
<dbReference type="PRINTS" id="PR00069">
    <property type="entry name" value="ALDKETRDTASE"/>
</dbReference>
<dbReference type="InterPro" id="IPR018170">
    <property type="entry name" value="Aldo/ket_reductase_CS"/>
</dbReference>
<comment type="caution">
    <text evidence="11">The sequence shown here is derived from an EMBL/GenBank/DDBJ whole genome shotgun (WGS) entry which is preliminary data.</text>
</comment>
<evidence type="ECO:0000256" key="3">
    <source>
        <dbReference type="ARBA" id="ARBA00023002"/>
    </source>
</evidence>
<dbReference type="FunFam" id="3.20.20.100:FF:000015">
    <property type="entry name" value="Oxidoreductase, aldo/keto reductase family"/>
    <property type="match status" value="1"/>
</dbReference>
<reference evidence="11 12" key="1">
    <citation type="submission" date="2015-05" db="EMBL/GenBank/DDBJ databases">
        <title>Distinctive expansion of gene families associated with plant cell wall degradation and secondary metabolism in the genomes of grapevine trunk pathogens.</title>
        <authorList>
            <person name="Lawrence D.P."/>
            <person name="Travadon R."/>
            <person name="Rolshausen P.E."/>
            <person name="Baumgartner K."/>
        </authorList>
    </citation>
    <scope>NUCLEOTIDE SEQUENCE [LARGE SCALE GENOMIC DNA]</scope>
    <source>
        <strain evidence="11">UCRPC4</strain>
    </source>
</reference>
<feature type="active site" description="Proton donor" evidence="7">
    <location>
        <position position="54"/>
    </location>
</feature>
<protein>
    <recommendedName>
        <fullName evidence="2">D-xylose reductase [NAD(P)H]</fullName>
        <ecNumber evidence="2">1.1.1.307</ecNumber>
    </recommendedName>
</protein>
<feature type="site" description="Lowers pKa of active site Tyr" evidence="9">
    <location>
        <position position="79"/>
    </location>
</feature>
<dbReference type="InterPro" id="IPR036812">
    <property type="entry name" value="NAD(P)_OxRdtase_dom_sf"/>
</dbReference>
<feature type="domain" description="NADP-dependent oxidoreductase" evidence="10">
    <location>
        <begin position="207"/>
        <end position="265"/>
    </location>
</feature>
<gene>
    <name evidence="11" type="ORF">UCRPC4_g01519</name>
</gene>
<accession>A0A0G2HD97</accession>
<evidence type="ECO:0000256" key="9">
    <source>
        <dbReference type="PIRSR" id="PIRSR000097-3"/>
    </source>
</evidence>
<dbReference type="PIRSF" id="PIRSF000097">
    <property type="entry name" value="AKR"/>
    <property type="match status" value="1"/>
</dbReference>
<feature type="binding site" evidence="8">
    <location>
        <position position="112"/>
    </location>
    <ligand>
        <name>substrate</name>
    </ligand>
</feature>
<dbReference type="GO" id="GO:0016491">
    <property type="term" value="F:oxidoreductase activity"/>
    <property type="evidence" value="ECO:0007669"/>
    <property type="project" value="UniProtKB-KW"/>
</dbReference>
<comment type="similarity">
    <text evidence="1">Belongs to the aldo/keto reductase family.</text>
</comment>
<evidence type="ECO:0000256" key="4">
    <source>
        <dbReference type="ARBA" id="ARBA00025065"/>
    </source>
</evidence>
<dbReference type="EMBL" id="LCWF01000035">
    <property type="protein sequence ID" value="KKY26500.1"/>
    <property type="molecule type" value="Genomic_DNA"/>
</dbReference>
<evidence type="ECO:0000313" key="11">
    <source>
        <dbReference type="EMBL" id="KKY26500.1"/>
    </source>
</evidence>
<evidence type="ECO:0000256" key="2">
    <source>
        <dbReference type="ARBA" id="ARBA00012845"/>
    </source>
</evidence>
<comment type="catalytic activity">
    <reaction evidence="6">
        <text>xylitol + NAD(+) = D-xylose + NADH + H(+)</text>
        <dbReference type="Rhea" id="RHEA:27441"/>
        <dbReference type="ChEBI" id="CHEBI:15378"/>
        <dbReference type="ChEBI" id="CHEBI:17151"/>
        <dbReference type="ChEBI" id="CHEBI:53455"/>
        <dbReference type="ChEBI" id="CHEBI:57540"/>
        <dbReference type="ChEBI" id="CHEBI:57945"/>
        <dbReference type="EC" id="1.1.1.307"/>
    </reaction>
</comment>
<evidence type="ECO:0000256" key="1">
    <source>
        <dbReference type="ARBA" id="ARBA00007905"/>
    </source>
</evidence>
<comment type="catalytic activity">
    <reaction evidence="5">
        <text>xylitol + NADP(+) = D-xylose + NADPH + H(+)</text>
        <dbReference type="Rhea" id="RHEA:27445"/>
        <dbReference type="ChEBI" id="CHEBI:15378"/>
        <dbReference type="ChEBI" id="CHEBI:17151"/>
        <dbReference type="ChEBI" id="CHEBI:53455"/>
        <dbReference type="ChEBI" id="CHEBI:57783"/>
        <dbReference type="ChEBI" id="CHEBI:58349"/>
        <dbReference type="EC" id="1.1.1.307"/>
    </reaction>
</comment>
<reference evidence="11 12" key="2">
    <citation type="submission" date="2015-05" db="EMBL/GenBank/DDBJ databases">
        <authorList>
            <person name="Morales-Cruz A."/>
            <person name="Amrine K.C."/>
            <person name="Cantu D."/>
        </authorList>
    </citation>
    <scope>NUCLEOTIDE SEQUENCE [LARGE SCALE GENOMIC DNA]</scope>
    <source>
        <strain evidence="11">UCRPC4</strain>
    </source>
</reference>
<comment type="function">
    <text evidence="4">Catalyzes the initial reaction in the xylose utilization pathway by reducing D-xylose into xylitol. Xylose is a major component of hemicelluloses such as xylan. Most fungi utilize D-xylose via three enzymatic reactions, xylose reductase (XR), xylitol dehydrogenase (XDH), and xylulokinase, to form xylulose 5-phosphate, which enters pentose phosphate pathway.</text>
</comment>
<sequence length="281" mass="31281">MAPFNINTKYKMNSGYEIPVLGYGVYKTPADSAEEVTLHAFKTGYRHVDSARGYHNEGPCANAIRKSGLKRSEVFFTSKIPPESMGYGEAKKAIDASFAETGLDYIDLYLIHAPYGGRDGRLGAWRALVEAQKGGRIRSLGVSNYGLHHLNELESYIAEEESKHGKGAAGVISVGQWELHPWLWCKARSVILEAYCPVVRGQHFTDPTVTRLAEAHSKTPAQILLRWSLQMGFVPLPKSVTPSRIEENAALYGWELSKQEMEELTTNEYAPCAWDPTTSRD</sequence>
<organism evidence="11 12">
    <name type="scientific">Phaeomoniella chlamydospora</name>
    <name type="common">Phaeoacremonium chlamydosporum</name>
    <dbReference type="NCBI Taxonomy" id="158046"/>
    <lineage>
        <taxon>Eukaryota</taxon>
        <taxon>Fungi</taxon>
        <taxon>Dikarya</taxon>
        <taxon>Ascomycota</taxon>
        <taxon>Pezizomycotina</taxon>
        <taxon>Eurotiomycetes</taxon>
        <taxon>Chaetothyriomycetidae</taxon>
        <taxon>Phaeomoniellales</taxon>
        <taxon>Phaeomoniellaceae</taxon>
        <taxon>Phaeomoniella</taxon>
    </lineage>
</organism>
<dbReference type="PANTHER" id="PTHR43827:SF13">
    <property type="entry name" value="ALDO_KETO REDUCTASE FAMILY PROTEIN"/>
    <property type="match status" value="1"/>
</dbReference>
<dbReference type="AlphaFoldDB" id="A0A0G2HD97"/>
<proteinExistence type="inferred from homology"/>
<dbReference type="PROSITE" id="PS00062">
    <property type="entry name" value="ALDOKETO_REDUCTASE_2"/>
    <property type="match status" value="1"/>
</dbReference>
<dbReference type="InterPro" id="IPR023210">
    <property type="entry name" value="NADP_OxRdtase_dom"/>
</dbReference>
<dbReference type="EC" id="1.1.1.307" evidence="2"/>
<dbReference type="Pfam" id="PF00248">
    <property type="entry name" value="Aldo_ket_red"/>
    <property type="match status" value="2"/>
</dbReference>
<dbReference type="Gene3D" id="3.20.20.100">
    <property type="entry name" value="NADP-dependent oxidoreductase domain"/>
    <property type="match status" value="1"/>
</dbReference>
<evidence type="ECO:0000256" key="5">
    <source>
        <dbReference type="ARBA" id="ARBA00047534"/>
    </source>
</evidence>
<feature type="domain" description="NADP-dependent oxidoreductase" evidence="10">
    <location>
        <begin position="27"/>
        <end position="159"/>
    </location>
</feature>
<dbReference type="CDD" id="cd19071">
    <property type="entry name" value="AKR_AKR1-5-like"/>
    <property type="match status" value="1"/>
</dbReference>
<evidence type="ECO:0000256" key="6">
    <source>
        <dbReference type="ARBA" id="ARBA00049485"/>
    </source>
</evidence>
<evidence type="ECO:0000256" key="8">
    <source>
        <dbReference type="PIRSR" id="PIRSR000097-2"/>
    </source>
</evidence>
<evidence type="ECO:0000256" key="7">
    <source>
        <dbReference type="PIRSR" id="PIRSR000097-1"/>
    </source>
</evidence>
<dbReference type="OrthoDB" id="416253at2759"/>
<dbReference type="PANTHER" id="PTHR43827">
    <property type="entry name" value="2,5-DIKETO-D-GLUCONIC ACID REDUCTASE"/>
    <property type="match status" value="1"/>
</dbReference>